<reference evidence="2" key="1">
    <citation type="submission" date="2016-10" db="EMBL/GenBank/DDBJ databases">
        <authorList>
            <person name="Jeantristanb JTB J.-T."/>
            <person name="Ricardo R."/>
        </authorList>
    </citation>
    <scope>NUCLEOTIDE SEQUENCE [LARGE SCALE GENOMIC DNA]</scope>
</reference>
<keyword evidence="2" id="KW-1185">Reference proteome</keyword>
<name>A0A2X0LS27_9BASI</name>
<organism evidence="1 2">
    <name type="scientific">Microbotryum saponariae</name>
    <dbReference type="NCBI Taxonomy" id="289078"/>
    <lineage>
        <taxon>Eukaryota</taxon>
        <taxon>Fungi</taxon>
        <taxon>Dikarya</taxon>
        <taxon>Basidiomycota</taxon>
        <taxon>Pucciniomycotina</taxon>
        <taxon>Microbotryomycetes</taxon>
        <taxon>Microbotryales</taxon>
        <taxon>Microbotryaceae</taxon>
        <taxon>Microbotryum</taxon>
    </lineage>
</organism>
<protein>
    <submittedName>
        <fullName evidence="1">BZ3500_MvSof-1268-A1-R1_Chr5-3g08322 protein</fullName>
    </submittedName>
</protein>
<gene>
    <name evidence="1" type="ORF">BZ3500_MVSOF-1268-A1-R1_CHR5-3G08322</name>
</gene>
<dbReference type="Proteomes" id="UP000249723">
    <property type="component" value="Unassembled WGS sequence"/>
</dbReference>
<dbReference type="AlphaFoldDB" id="A0A2X0LS27"/>
<dbReference type="EMBL" id="FMWP01000017">
    <property type="protein sequence ID" value="SCZ92078.1"/>
    <property type="molecule type" value="Genomic_DNA"/>
</dbReference>
<accession>A0A2X0LS27</accession>
<evidence type="ECO:0000313" key="2">
    <source>
        <dbReference type="Proteomes" id="UP000249723"/>
    </source>
</evidence>
<proteinExistence type="predicted"/>
<evidence type="ECO:0000313" key="1">
    <source>
        <dbReference type="EMBL" id="SCZ92078.1"/>
    </source>
</evidence>
<sequence length="92" mass="10406">MVYLSIACNSIVFGAFAETTDRVSLGPLVRTPDPALDRTSCTLGEIHYRPLHRDLMTLTRKTMQLPFGPRWNRLERCRVSLLLLSPVCSSDQ</sequence>